<dbReference type="HAMAP" id="MF_00013">
    <property type="entry name" value="LipB"/>
    <property type="match status" value="1"/>
</dbReference>
<dbReference type="InterPro" id="IPR045864">
    <property type="entry name" value="aa-tRNA-synth_II/BPL/LPL"/>
</dbReference>
<dbReference type="InterPro" id="IPR004143">
    <property type="entry name" value="BPL_LPL_catalytic"/>
</dbReference>
<evidence type="ECO:0000256" key="1">
    <source>
        <dbReference type="ARBA" id="ARBA00004821"/>
    </source>
</evidence>
<dbReference type="PATRIC" id="fig|45068.5.peg.967"/>
<evidence type="ECO:0000256" key="3">
    <source>
        <dbReference type="ARBA" id="ARBA00022679"/>
    </source>
</evidence>
<dbReference type="SUPFAM" id="SSF55681">
    <property type="entry name" value="Class II aaRS and biotin synthetases"/>
    <property type="match status" value="1"/>
</dbReference>
<dbReference type="GO" id="GO:0033819">
    <property type="term" value="F:lipoyl(octanoyl) transferase activity"/>
    <property type="evidence" value="ECO:0007669"/>
    <property type="project" value="UniProtKB-EC"/>
</dbReference>
<comment type="subcellular location">
    <subcellularLocation>
        <location evidence="6">Cytoplasm</location>
    </subcellularLocation>
</comment>
<evidence type="ECO:0000256" key="2">
    <source>
        <dbReference type="ARBA" id="ARBA00022490"/>
    </source>
</evidence>
<dbReference type="STRING" id="45068.Llon_0900"/>
<evidence type="ECO:0000256" key="4">
    <source>
        <dbReference type="ARBA" id="ARBA00023315"/>
    </source>
</evidence>
<dbReference type="GO" id="GO:0009249">
    <property type="term" value="P:protein lipoylation"/>
    <property type="evidence" value="ECO:0007669"/>
    <property type="project" value="InterPro"/>
</dbReference>
<feature type="binding site" evidence="6 9">
    <location>
        <begin position="67"/>
        <end position="74"/>
    </location>
    <ligand>
        <name>substrate</name>
    </ligand>
</feature>
<dbReference type="PROSITE" id="PS51733">
    <property type="entry name" value="BPL_LPL_CATALYTIC"/>
    <property type="match status" value="1"/>
</dbReference>
<dbReference type="EMBL" id="LNYK01000014">
    <property type="protein sequence ID" value="KTD21735.1"/>
    <property type="molecule type" value="Genomic_DNA"/>
</dbReference>
<evidence type="ECO:0000256" key="7">
    <source>
        <dbReference type="PIRNR" id="PIRNR016262"/>
    </source>
</evidence>
<comment type="pathway">
    <text evidence="1 6 7">Protein modification; protein lipoylation via endogenous pathway; protein N(6)-(lipoyl)lysine from octanoyl-[acyl-carrier-protein]: step 1/2.</text>
</comment>
<comment type="function">
    <text evidence="5 6 7">Catalyzes the transfer of endogenously produced octanoic acid from octanoyl-acyl-carrier-protein onto the lipoyl domains of lipoate-dependent enzymes. Lipoyl-ACP can also act as a substrate although octanoyl-ACP is likely to be the physiological substrate.</text>
</comment>
<evidence type="ECO:0000256" key="10">
    <source>
        <dbReference type="PIRSR" id="PIRSR016262-3"/>
    </source>
</evidence>
<feature type="active site" description="Acyl-thioester intermediate" evidence="6 8">
    <location>
        <position position="165"/>
    </location>
</feature>
<dbReference type="CDD" id="cd16444">
    <property type="entry name" value="LipB"/>
    <property type="match status" value="1"/>
</dbReference>
<dbReference type="AlphaFoldDB" id="A0A0W0VNR9"/>
<sequence length="201" mass="22871">MINIKKLGIQPYELIWNEMKRFTLERDNFTPDELWLLEHYPVYTQGQAGKKEHILNPESIPVVQSDRGGQVTYHGPGQLVAYVLMDIRRKKMGIRTLVCHLEQILMAVLNEFGIFSETRCGAPGVYVQEKKIASIGLRVKNGCAYHGIALNVDMDLKPFAGINPCGYQKLQMTQIKDFFPDIDIDMASSAFTDKFLTVFEP</sequence>
<name>A0A0W0VNR9_9GAMM</name>
<feature type="domain" description="BPL/LPL catalytic" evidence="11">
    <location>
        <begin position="28"/>
        <end position="201"/>
    </location>
</feature>
<dbReference type="EC" id="2.3.1.181" evidence="6 7"/>
<dbReference type="PIRSF" id="PIRSF016262">
    <property type="entry name" value="LPLase"/>
    <property type="match status" value="1"/>
</dbReference>
<proteinExistence type="inferred from homology"/>
<dbReference type="PANTHER" id="PTHR10993">
    <property type="entry name" value="OCTANOYLTRANSFERASE"/>
    <property type="match status" value="1"/>
</dbReference>
<keyword evidence="4 6" id="KW-0012">Acyltransferase</keyword>
<protein>
    <recommendedName>
        <fullName evidence="6 7">Octanoyltransferase</fullName>
        <ecNumber evidence="6 7">2.3.1.181</ecNumber>
    </recommendedName>
    <alternativeName>
        <fullName evidence="6">Lipoate-protein ligase B</fullName>
    </alternativeName>
    <alternativeName>
        <fullName evidence="6">Lipoyl/octanoyl transferase</fullName>
    </alternativeName>
    <alternativeName>
        <fullName evidence="6">Octanoyl-[acyl-carrier-protein]-protein N-octanoyltransferase</fullName>
    </alternativeName>
</protein>
<dbReference type="PROSITE" id="PS01313">
    <property type="entry name" value="LIPB"/>
    <property type="match status" value="1"/>
</dbReference>
<comment type="caution">
    <text evidence="12">The sequence shown here is derived from an EMBL/GenBank/DDBJ whole genome shotgun (WGS) entry which is preliminary data.</text>
</comment>
<dbReference type="Pfam" id="PF21948">
    <property type="entry name" value="LplA-B_cat"/>
    <property type="match status" value="1"/>
</dbReference>
<dbReference type="FunFam" id="3.30.930.10:FF:000020">
    <property type="entry name" value="Octanoyltransferase"/>
    <property type="match status" value="1"/>
</dbReference>
<dbReference type="NCBIfam" id="TIGR00214">
    <property type="entry name" value="lipB"/>
    <property type="match status" value="1"/>
</dbReference>
<dbReference type="UniPathway" id="UPA00538">
    <property type="reaction ID" value="UER00592"/>
</dbReference>
<keyword evidence="3 6" id="KW-0808">Transferase</keyword>
<evidence type="ECO:0000256" key="8">
    <source>
        <dbReference type="PIRSR" id="PIRSR016262-1"/>
    </source>
</evidence>
<evidence type="ECO:0000313" key="12">
    <source>
        <dbReference type="EMBL" id="KTD21735.1"/>
    </source>
</evidence>
<dbReference type="PANTHER" id="PTHR10993:SF7">
    <property type="entry name" value="LIPOYLTRANSFERASE 2, MITOCHONDRIAL-RELATED"/>
    <property type="match status" value="1"/>
</dbReference>
<evidence type="ECO:0000259" key="11">
    <source>
        <dbReference type="PROSITE" id="PS51733"/>
    </source>
</evidence>
<accession>A0A0W0VNR9</accession>
<keyword evidence="13" id="KW-1185">Reference proteome</keyword>
<dbReference type="InterPro" id="IPR000544">
    <property type="entry name" value="Octanoyltransferase"/>
</dbReference>
<evidence type="ECO:0000256" key="9">
    <source>
        <dbReference type="PIRSR" id="PIRSR016262-2"/>
    </source>
</evidence>
<feature type="binding site" evidence="6 9">
    <location>
        <begin position="147"/>
        <end position="149"/>
    </location>
    <ligand>
        <name>substrate</name>
    </ligand>
</feature>
<comment type="similarity">
    <text evidence="6 7">Belongs to the LipB family.</text>
</comment>
<evidence type="ECO:0000256" key="5">
    <source>
        <dbReference type="ARBA" id="ARBA00024732"/>
    </source>
</evidence>
<feature type="site" description="Lowers pKa of active site Cys" evidence="6 10">
    <location>
        <position position="131"/>
    </location>
</feature>
<gene>
    <name evidence="12" type="primary">lssX</name>
    <name evidence="6" type="synonym">lipB</name>
    <name evidence="12" type="ORF">Llon_0900</name>
</gene>
<organism evidence="12 13">
    <name type="scientific">Legionella londiniensis</name>
    <dbReference type="NCBI Taxonomy" id="45068"/>
    <lineage>
        <taxon>Bacteria</taxon>
        <taxon>Pseudomonadati</taxon>
        <taxon>Pseudomonadota</taxon>
        <taxon>Gammaproteobacteria</taxon>
        <taxon>Legionellales</taxon>
        <taxon>Legionellaceae</taxon>
        <taxon>Legionella</taxon>
    </lineage>
</organism>
<evidence type="ECO:0000256" key="6">
    <source>
        <dbReference type="HAMAP-Rule" id="MF_00013"/>
    </source>
</evidence>
<reference evidence="12 13" key="1">
    <citation type="submission" date="2015-11" db="EMBL/GenBank/DDBJ databases">
        <title>Genomic analysis of 38 Legionella species identifies large and diverse effector repertoires.</title>
        <authorList>
            <person name="Burstein D."/>
            <person name="Amaro F."/>
            <person name="Zusman T."/>
            <person name="Lifshitz Z."/>
            <person name="Cohen O."/>
            <person name="Gilbert J.A."/>
            <person name="Pupko T."/>
            <person name="Shuman H.A."/>
            <person name="Segal G."/>
        </authorList>
    </citation>
    <scope>NUCLEOTIDE SEQUENCE [LARGE SCALE GENOMIC DNA]</scope>
    <source>
        <strain evidence="12 13">ATCC 49505</strain>
    </source>
</reference>
<feature type="binding site" evidence="6 9">
    <location>
        <begin position="134"/>
        <end position="136"/>
    </location>
    <ligand>
        <name>substrate</name>
    </ligand>
</feature>
<keyword evidence="2 6" id="KW-0963">Cytoplasm</keyword>
<dbReference type="InterPro" id="IPR020605">
    <property type="entry name" value="Octanoyltransferase_CS"/>
</dbReference>
<dbReference type="Proteomes" id="UP000054997">
    <property type="component" value="Unassembled WGS sequence"/>
</dbReference>
<comment type="miscellaneous">
    <text evidence="6">In the reaction, the free carboxyl group of octanoic acid is attached via an amide linkage to the epsilon-amino group of a specific lysine residue of lipoyl domains of lipoate-dependent enzymes.</text>
</comment>
<dbReference type="NCBIfam" id="NF010922">
    <property type="entry name" value="PRK14342.1"/>
    <property type="match status" value="1"/>
</dbReference>
<evidence type="ECO:0000313" key="13">
    <source>
        <dbReference type="Proteomes" id="UP000054997"/>
    </source>
</evidence>
<dbReference type="GO" id="GO:0005737">
    <property type="term" value="C:cytoplasm"/>
    <property type="evidence" value="ECO:0007669"/>
    <property type="project" value="UniProtKB-SubCell"/>
</dbReference>
<dbReference type="Gene3D" id="3.30.930.10">
    <property type="entry name" value="Bira Bifunctional Protein, Domain 2"/>
    <property type="match status" value="1"/>
</dbReference>
<comment type="catalytic activity">
    <reaction evidence="6 7">
        <text>octanoyl-[ACP] + L-lysyl-[protein] = N(6)-octanoyl-L-lysyl-[protein] + holo-[ACP] + H(+)</text>
        <dbReference type="Rhea" id="RHEA:17665"/>
        <dbReference type="Rhea" id="RHEA-COMP:9636"/>
        <dbReference type="Rhea" id="RHEA-COMP:9685"/>
        <dbReference type="Rhea" id="RHEA-COMP:9752"/>
        <dbReference type="Rhea" id="RHEA-COMP:9928"/>
        <dbReference type="ChEBI" id="CHEBI:15378"/>
        <dbReference type="ChEBI" id="CHEBI:29969"/>
        <dbReference type="ChEBI" id="CHEBI:64479"/>
        <dbReference type="ChEBI" id="CHEBI:78463"/>
        <dbReference type="ChEBI" id="CHEBI:78809"/>
        <dbReference type="EC" id="2.3.1.181"/>
    </reaction>
</comment>